<accession>A0A4Y1QP09</accession>
<dbReference type="AlphaFoldDB" id="A0A4Y1QP09"/>
<organism evidence="1">
    <name type="scientific">Prunus dulcis</name>
    <name type="common">Almond</name>
    <name type="synonym">Amygdalus dulcis</name>
    <dbReference type="NCBI Taxonomy" id="3755"/>
    <lineage>
        <taxon>Eukaryota</taxon>
        <taxon>Viridiplantae</taxon>
        <taxon>Streptophyta</taxon>
        <taxon>Embryophyta</taxon>
        <taxon>Tracheophyta</taxon>
        <taxon>Spermatophyta</taxon>
        <taxon>Magnoliopsida</taxon>
        <taxon>eudicotyledons</taxon>
        <taxon>Gunneridae</taxon>
        <taxon>Pentapetalae</taxon>
        <taxon>rosids</taxon>
        <taxon>fabids</taxon>
        <taxon>Rosales</taxon>
        <taxon>Rosaceae</taxon>
        <taxon>Amygdaloideae</taxon>
        <taxon>Amygdaleae</taxon>
        <taxon>Prunus</taxon>
    </lineage>
</organism>
<evidence type="ECO:0000313" key="1">
    <source>
        <dbReference type="EMBL" id="BBG93610.1"/>
    </source>
</evidence>
<reference evidence="1" key="1">
    <citation type="journal article" date="2019" name="Science">
        <title>Mutation of a bHLH transcription factor allowed almond domestication.</title>
        <authorList>
            <person name="Sanchez-Perez R."/>
            <person name="Pavan S."/>
            <person name="Mazzeo R."/>
            <person name="Moldovan C."/>
            <person name="Aiese Cigliano R."/>
            <person name="Del Cueto J."/>
            <person name="Ricciardi F."/>
            <person name="Lotti C."/>
            <person name="Ricciardi L."/>
            <person name="Dicenta F."/>
            <person name="Lopez-Marques R.L."/>
            <person name="Lindberg Moller B."/>
        </authorList>
    </citation>
    <scope>NUCLEOTIDE SEQUENCE</scope>
</reference>
<name>A0A4Y1QP09_PRUDU</name>
<dbReference type="GO" id="GO:0034220">
    <property type="term" value="P:monoatomic ion transmembrane transport"/>
    <property type="evidence" value="ECO:0007669"/>
    <property type="project" value="UniProtKB-KW"/>
</dbReference>
<keyword evidence="1" id="KW-0813">Transport</keyword>
<gene>
    <name evidence="1" type="ORF">Prudu_001677</name>
</gene>
<protein>
    <submittedName>
        <fullName evidence="1">Ca2+ activated outward rectifying K+ channel 5</fullName>
    </submittedName>
</protein>
<sequence>MPNRLSPHWHSSAAISSSASFGSYCSYLLLATLRQLSPSCHSSFQPTLLIWTMEIKEDIGDQSSGGGSGVNLQMPLLRPSTLGSGVGEAALKHIQAAQEHIQDAALLQQDVAQYATLLPQDIPRG</sequence>
<keyword evidence="1" id="KW-0406">Ion transport</keyword>
<keyword evidence="1" id="KW-0407">Ion channel</keyword>
<proteinExistence type="predicted"/>
<dbReference type="EMBL" id="AP019297">
    <property type="protein sequence ID" value="BBG93610.1"/>
    <property type="molecule type" value="Genomic_DNA"/>
</dbReference>